<dbReference type="GO" id="GO:0005743">
    <property type="term" value="C:mitochondrial inner membrane"/>
    <property type="evidence" value="ECO:0007669"/>
    <property type="project" value="UniProtKB-SubCell"/>
</dbReference>
<dbReference type="InterPro" id="IPR023471">
    <property type="entry name" value="CtaG/Cox11_dom_sf"/>
</dbReference>
<organism evidence="8 9">
    <name type="scientific">Toxoplasma gondii TgCatPRC2</name>
    <dbReference type="NCBI Taxonomy" id="1130821"/>
    <lineage>
        <taxon>Eukaryota</taxon>
        <taxon>Sar</taxon>
        <taxon>Alveolata</taxon>
        <taxon>Apicomplexa</taxon>
        <taxon>Conoidasida</taxon>
        <taxon>Coccidia</taxon>
        <taxon>Eucoccidiorida</taxon>
        <taxon>Eimeriorina</taxon>
        <taxon>Sarcocystidae</taxon>
        <taxon>Toxoplasma</taxon>
    </lineage>
</organism>
<keyword evidence="4 7" id="KW-1133">Transmembrane helix</keyword>
<keyword evidence="5 7" id="KW-0472">Membrane</keyword>
<evidence type="ECO:0000256" key="7">
    <source>
        <dbReference type="SAM" id="Phobius"/>
    </source>
</evidence>
<proteinExistence type="inferred from homology"/>
<accession>A0A151H2V9</accession>
<keyword evidence="3 7" id="KW-0812">Transmembrane</keyword>
<dbReference type="FunFam" id="2.60.370.10:FF:000001">
    <property type="entry name" value="COX11 cytochrome c oxidase assembly homolog"/>
    <property type="match status" value="1"/>
</dbReference>
<evidence type="ECO:0000256" key="6">
    <source>
        <dbReference type="SAM" id="MobiDB-lite"/>
    </source>
</evidence>
<evidence type="ECO:0000256" key="5">
    <source>
        <dbReference type="ARBA" id="ARBA00023136"/>
    </source>
</evidence>
<dbReference type="SUPFAM" id="SSF110111">
    <property type="entry name" value="Ctag/Cox11"/>
    <property type="match status" value="1"/>
</dbReference>
<dbReference type="OrthoDB" id="1704689at2759"/>
<dbReference type="GO" id="GO:0005507">
    <property type="term" value="F:copper ion binding"/>
    <property type="evidence" value="ECO:0007669"/>
    <property type="project" value="InterPro"/>
</dbReference>
<dbReference type="PANTHER" id="PTHR21320">
    <property type="entry name" value="CYTOCHROME C OXIDASE ASSEMBLY PROTEIN COX11-RELATED"/>
    <property type="match status" value="1"/>
</dbReference>
<sequence length="544" mass="58617">MTSAPGTHRILLFCPSFSSSLSSPCRFSSASSSSRVSASVSFLASSRLLLARSSLASSGSSASSLLSSPSSSTSFPSRFALSARAPPRRGDRRRCLSPFLPSLSCVQGRVGFSSLAETRGYCARQNDGGSVCLALPSRKPPRSPFSFFSAVSSTPRLGFSLSQRHTPSFSPPPGTCGSSRCLLPPFSLACASASLASQQGTSQNLPSTESSLFSSPLSCSSSRSSSASLSCSASRSPSASLSSSSLSSSSPPAAAPASRRVSVVCRALGLRSPAHVSFSSSPEASAWRASVAALSRSFSSSPHSRFFRVDREAKTEGEARRRWAVIGASLYFLLMSVAFAFVPLYEAFCQSTGYGGYVQTRDTHGGKKNGEDPVPSRERSGGEDDVLLEIDFASHCNVPWEFEPLQKRVIVAPGESALAFYRARNKLDRPVIGISLYSVMPPEAGIYFNKIQCFCFEEQMLNPHEEVDMPVFFFIDPDILDDPRLDQMKRITLSYVFNESDADIPVDYEHLPIGEHRVVSRKQQLSSHLHDLHSSRQPGLKLQD</sequence>
<feature type="transmembrane region" description="Helical" evidence="7">
    <location>
        <begin position="323"/>
        <end position="345"/>
    </location>
</feature>
<dbReference type="HAMAP" id="MF_00155">
    <property type="entry name" value="CtaG"/>
    <property type="match status" value="1"/>
</dbReference>
<dbReference type="EMBL" id="AHZP02002553">
    <property type="protein sequence ID" value="KYK63694.1"/>
    <property type="molecule type" value="Genomic_DNA"/>
</dbReference>
<feature type="region of interest" description="Disordered" evidence="6">
    <location>
        <begin position="361"/>
        <end position="381"/>
    </location>
</feature>
<protein>
    <submittedName>
        <fullName evidence="8">Putative cytochrome c oxidase assembly protein COX11, mitochondrial family protein</fullName>
    </submittedName>
</protein>
<dbReference type="InterPro" id="IPR007533">
    <property type="entry name" value="Cyt_c_oxidase_assmbl_CtaG"/>
</dbReference>
<dbReference type="Pfam" id="PF04442">
    <property type="entry name" value="CtaG_Cox11"/>
    <property type="match status" value="1"/>
</dbReference>
<comment type="function">
    <text evidence="1">Exerts its effect at some terminal stage of cytochrome c oxidase synthesis, probably by being involved in the insertion of the copper B into subunit I.</text>
</comment>
<evidence type="ECO:0000313" key="8">
    <source>
        <dbReference type="EMBL" id="KYK63694.1"/>
    </source>
</evidence>
<name>A0A151H2V9_TOXGO</name>
<evidence type="ECO:0000256" key="3">
    <source>
        <dbReference type="ARBA" id="ARBA00022692"/>
    </source>
</evidence>
<evidence type="ECO:0000256" key="4">
    <source>
        <dbReference type="ARBA" id="ARBA00022989"/>
    </source>
</evidence>
<evidence type="ECO:0000256" key="1">
    <source>
        <dbReference type="ARBA" id="ARBA00004007"/>
    </source>
</evidence>
<comment type="subcellular location">
    <subcellularLocation>
        <location evidence="2">Mitochondrion inner membrane</location>
        <topology evidence="2">Single-pass membrane protein</topology>
        <orientation evidence="2">Intermembrane side</orientation>
    </subcellularLocation>
</comment>
<reference evidence="9" key="1">
    <citation type="submission" date="2016-03" db="EMBL/GenBank/DDBJ databases">
        <authorList>
            <person name="Sibley D."/>
            <person name="Venepally P."/>
            <person name="Karamycheva S."/>
            <person name="Hadjithomas M."/>
            <person name="Khan A."/>
            <person name="Brunk B."/>
            <person name="Roos D."/>
            <person name="Caler E."/>
            <person name="Lorenzi H."/>
        </authorList>
    </citation>
    <scope>NUCLEOTIDE SEQUENCE [LARGE SCALE GENOMIC DNA]</scope>
    <source>
        <strain evidence="9">TgCatPRC2</strain>
    </source>
</reference>
<dbReference type="PANTHER" id="PTHR21320:SF3">
    <property type="entry name" value="CYTOCHROME C OXIDASE ASSEMBLY PROTEIN COX11, MITOCHONDRIAL-RELATED"/>
    <property type="match status" value="1"/>
</dbReference>
<dbReference type="AlphaFoldDB" id="A0A151H2V9"/>
<gene>
    <name evidence="8" type="ORF">TGPRC2_202800</name>
</gene>
<evidence type="ECO:0000313" key="9">
    <source>
        <dbReference type="Proteomes" id="UP000075225"/>
    </source>
</evidence>
<evidence type="ECO:0000256" key="2">
    <source>
        <dbReference type="ARBA" id="ARBA00004243"/>
    </source>
</evidence>
<dbReference type="Proteomes" id="UP000075225">
    <property type="component" value="Unassembled WGS sequence"/>
</dbReference>
<dbReference type="VEuPathDB" id="ToxoDB:TGPRC2_202800"/>
<dbReference type="Gene3D" id="2.60.370.10">
    <property type="entry name" value="Ctag/Cox11"/>
    <property type="match status" value="1"/>
</dbReference>
<comment type="caution">
    <text evidence="8">The sequence shown here is derived from an EMBL/GenBank/DDBJ whole genome shotgun (WGS) entry which is preliminary data.</text>
</comment>
<dbReference type="NCBIfam" id="NF003465">
    <property type="entry name" value="PRK05089.1"/>
    <property type="match status" value="1"/>
</dbReference>